<dbReference type="Pfam" id="PF13416">
    <property type="entry name" value="SBP_bac_8"/>
    <property type="match status" value="1"/>
</dbReference>
<dbReference type="CDD" id="cd14748">
    <property type="entry name" value="PBP2_UgpB"/>
    <property type="match status" value="1"/>
</dbReference>
<dbReference type="AlphaFoldDB" id="A0A2N6SMJ1"/>
<dbReference type="Proteomes" id="UP000235682">
    <property type="component" value="Unassembled WGS sequence"/>
</dbReference>
<evidence type="ECO:0000256" key="4">
    <source>
        <dbReference type="ARBA" id="ARBA00022729"/>
    </source>
</evidence>
<dbReference type="PANTHER" id="PTHR43649:SF31">
    <property type="entry name" value="SN-GLYCEROL-3-PHOSPHATE-BINDING PERIPLASMIC PROTEIN UGPB"/>
    <property type="match status" value="1"/>
</dbReference>
<dbReference type="EMBL" id="PNHE01000019">
    <property type="protein sequence ID" value="PMC58269.1"/>
    <property type="molecule type" value="Genomic_DNA"/>
</dbReference>
<keyword evidence="4" id="KW-0732">Signal</keyword>
<reference evidence="5 6" key="1">
    <citation type="submission" date="2017-09" db="EMBL/GenBank/DDBJ databases">
        <title>Bacterial strain isolated from the female urinary microbiota.</title>
        <authorList>
            <person name="Thomas-White K."/>
            <person name="Kumar N."/>
            <person name="Forster S."/>
            <person name="Putonti C."/>
            <person name="Lawley T."/>
            <person name="Wolfe A.J."/>
        </authorList>
    </citation>
    <scope>NUCLEOTIDE SEQUENCE [LARGE SCALE GENOMIC DNA]</scope>
    <source>
        <strain evidence="5 6">UMB0852</strain>
    </source>
</reference>
<dbReference type="GO" id="GO:0030313">
    <property type="term" value="C:cell envelope"/>
    <property type="evidence" value="ECO:0007669"/>
    <property type="project" value="UniProtKB-SubCell"/>
</dbReference>
<dbReference type="InterPro" id="IPR006059">
    <property type="entry name" value="SBP"/>
</dbReference>
<gene>
    <name evidence="5" type="ORF">CJ205_05165</name>
</gene>
<sequence>MNGPQQEQLTKMVEEFNQSQDEIEVIEQNQGDYSTLQQSIMASAASGNLPTITQLTASHTPDYAAQGLLTPLDEYLTDENNFGQEKLDDILPGFAAGMKYEDQYYAVPFSKSVRLMFVNQDLLDEIGGEVPTTWEELKALDEKMKAAGKEEPVLGLENGIAAEIETMARQNGAAWISDDLTQVDLGSDQAVEPVNFVKELLDTKVARTAGEDTYMSGPFSQGATLLYIGSSAGIPYVEEGAKESNIHFTTAEIPVYADGEPLTIFAGNDLGVFQSATEEEKNAAVKFMAYLTDHTVDWVTQTGYLPVTQSAIDSQEWQDYVAKNPMFEAASKELPYGIAQPGYQGASEVHQDLVKALDEIFINNASAKEQMQQVEDKVKGFLGL</sequence>
<evidence type="ECO:0000256" key="1">
    <source>
        <dbReference type="ARBA" id="ARBA00004196"/>
    </source>
</evidence>
<dbReference type="InterPro" id="IPR050490">
    <property type="entry name" value="Bact_solute-bd_prot1"/>
</dbReference>
<dbReference type="SUPFAM" id="SSF53850">
    <property type="entry name" value="Periplasmic binding protein-like II"/>
    <property type="match status" value="1"/>
</dbReference>
<keyword evidence="6" id="KW-1185">Reference proteome</keyword>
<evidence type="ECO:0000313" key="5">
    <source>
        <dbReference type="EMBL" id="PMC58269.1"/>
    </source>
</evidence>
<dbReference type="OrthoDB" id="9763054at2"/>
<name>A0A2N6SMJ1_9LACT</name>
<proteinExistence type="inferred from homology"/>
<comment type="caution">
    <text evidence="5">The sequence shown here is derived from an EMBL/GenBank/DDBJ whole genome shotgun (WGS) entry which is preliminary data.</text>
</comment>
<dbReference type="Gene3D" id="3.40.190.10">
    <property type="entry name" value="Periplasmic binding protein-like II"/>
    <property type="match status" value="2"/>
</dbReference>
<evidence type="ECO:0000313" key="6">
    <source>
        <dbReference type="Proteomes" id="UP000235682"/>
    </source>
</evidence>
<protein>
    <submittedName>
        <fullName evidence="5">ABC transporter substrate-binding protein</fullName>
    </submittedName>
</protein>
<dbReference type="STRING" id="84521.SAMN04487994_10146"/>
<comment type="subcellular location">
    <subcellularLocation>
        <location evidence="1">Cell envelope</location>
    </subcellularLocation>
</comment>
<keyword evidence="3" id="KW-0813">Transport</keyword>
<organism evidence="5 6">
    <name type="scientific">Dolosicoccus paucivorans</name>
    <dbReference type="NCBI Taxonomy" id="84521"/>
    <lineage>
        <taxon>Bacteria</taxon>
        <taxon>Bacillati</taxon>
        <taxon>Bacillota</taxon>
        <taxon>Bacilli</taxon>
        <taxon>Lactobacillales</taxon>
        <taxon>Aerococcaceae</taxon>
        <taxon>Dolosicoccus</taxon>
    </lineage>
</organism>
<evidence type="ECO:0000256" key="2">
    <source>
        <dbReference type="ARBA" id="ARBA00008520"/>
    </source>
</evidence>
<comment type="similarity">
    <text evidence="2">Belongs to the bacterial solute-binding protein 1 family.</text>
</comment>
<evidence type="ECO:0000256" key="3">
    <source>
        <dbReference type="ARBA" id="ARBA00022448"/>
    </source>
</evidence>
<dbReference type="PANTHER" id="PTHR43649">
    <property type="entry name" value="ARABINOSE-BINDING PROTEIN-RELATED"/>
    <property type="match status" value="1"/>
</dbReference>
<accession>A0A2N6SMJ1</accession>